<dbReference type="OrthoDB" id="192786at2759"/>
<dbReference type="AlphaFoldDB" id="A0A9W7GQE8"/>
<feature type="region of interest" description="Disordered" evidence="4">
    <location>
        <begin position="78"/>
        <end position="102"/>
    </location>
</feature>
<feature type="repeat" description="ANK" evidence="3">
    <location>
        <begin position="271"/>
        <end position="303"/>
    </location>
</feature>
<dbReference type="PROSITE" id="PS50297">
    <property type="entry name" value="ANK_REP_REGION"/>
    <property type="match status" value="2"/>
</dbReference>
<feature type="region of interest" description="Disordered" evidence="4">
    <location>
        <begin position="1"/>
        <end position="41"/>
    </location>
</feature>
<dbReference type="Pfam" id="PF12796">
    <property type="entry name" value="Ank_2"/>
    <property type="match status" value="1"/>
</dbReference>
<feature type="repeat" description="ANK" evidence="3">
    <location>
        <begin position="784"/>
        <end position="817"/>
    </location>
</feature>
<evidence type="ECO:0000313" key="6">
    <source>
        <dbReference type="Proteomes" id="UP001165065"/>
    </source>
</evidence>
<gene>
    <name evidence="5" type="ORF">TrCOL_g12083</name>
</gene>
<dbReference type="InterPro" id="IPR002110">
    <property type="entry name" value="Ankyrin_rpt"/>
</dbReference>
<protein>
    <recommendedName>
        <fullName evidence="7">Ankyrin</fullName>
    </recommendedName>
</protein>
<dbReference type="PANTHER" id="PTHR24198:SF165">
    <property type="entry name" value="ANKYRIN REPEAT-CONTAINING PROTEIN-RELATED"/>
    <property type="match status" value="1"/>
</dbReference>
<feature type="repeat" description="ANK" evidence="3">
    <location>
        <begin position="557"/>
        <end position="580"/>
    </location>
</feature>
<name>A0A9W7GQE8_9STRA</name>
<dbReference type="Proteomes" id="UP001165065">
    <property type="component" value="Unassembled WGS sequence"/>
</dbReference>
<keyword evidence="6" id="KW-1185">Reference proteome</keyword>
<proteinExistence type="predicted"/>
<accession>A0A9W7GQE8</accession>
<comment type="caution">
    <text evidence="5">The sequence shown here is derived from an EMBL/GenBank/DDBJ whole genome shotgun (WGS) entry which is preliminary data.</text>
</comment>
<reference evidence="6" key="1">
    <citation type="journal article" date="2023" name="Commun. Biol.">
        <title>Genome analysis of Parmales, the sister group of diatoms, reveals the evolutionary specialization of diatoms from phago-mixotrophs to photoautotrophs.</title>
        <authorList>
            <person name="Ban H."/>
            <person name="Sato S."/>
            <person name="Yoshikawa S."/>
            <person name="Yamada K."/>
            <person name="Nakamura Y."/>
            <person name="Ichinomiya M."/>
            <person name="Sato N."/>
            <person name="Blanc-Mathieu R."/>
            <person name="Endo H."/>
            <person name="Kuwata A."/>
            <person name="Ogata H."/>
        </authorList>
    </citation>
    <scope>NUCLEOTIDE SEQUENCE [LARGE SCALE GENOMIC DNA]</scope>
</reference>
<dbReference type="PROSITE" id="PS50088">
    <property type="entry name" value="ANK_REPEAT"/>
    <property type="match status" value="3"/>
</dbReference>
<evidence type="ECO:0000256" key="2">
    <source>
        <dbReference type="ARBA" id="ARBA00023043"/>
    </source>
</evidence>
<organism evidence="5 6">
    <name type="scientific">Triparma columacea</name>
    <dbReference type="NCBI Taxonomy" id="722753"/>
    <lineage>
        <taxon>Eukaryota</taxon>
        <taxon>Sar</taxon>
        <taxon>Stramenopiles</taxon>
        <taxon>Ochrophyta</taxon>
        <taxon>Bolidophyceae</taxon>
        <taxon>Parmales</taxon>
        <taxon>Triparmaceae</taxon>
        <taxon>Triparma</taxon>
    </lineage>
</organism>
<keyword evidence="2 3" id="KW-0040">ANK repeat</keyword>
<evidence type="ECO:0000313" key="5">
    <source>
        <dbReference type="EMBL" id="GMI48137.1"/>
    </source>
</evidence>
<evidence type="ECO:0000256" key="1">
    <source>
        <dbReference type="ARBA" id="ARBA00022737"/>
    </source>
</evidence>
<dbReference type="SMART" id="SM00248">
    <property type="entry name" value="ANK"/>
    <property type="match status" value="13"/>
</dbReference>
<keyword evidence="1" id="KW-0677">Repeat</keyword>
<evidence type="ECO:0000256" key="3">
    <source>
        <dbReference type="PROSITE-ProRule" id="PRU00023"/>
    </source>
</evidence>
<sequence>MNPHAQIIPSIPSLPKQYNPDPKVVDYSHSDPSLDAPPPPSKFLEHKFNLVRILSGLPGKTEELGDALAKLVLDPSLYSPQPPSPTSSTTTSKASHDIVPPEPKTLHSPLHIACYSKNHAAIFVLNNYGFSASSVDRHNNTPLMLAALSSSPECIRTLLLKPSDPPTLQTPSFISSHLSRRNLFDYNALHLLCLNADAADSDQRVIDSMLSLYDAAKASSLPASSFVDATFTDSKYKDATALVICVNMNCLYGVQTLVNDCNCDINLRDKFGLSPLAHAASLGYTQIAEFLIQMGAKLYSPYDDGKNAVSAVLSASSPVFSKTPILSSLLFQGNAFNVNEVPCTSLSPLFNLGSQVMSAVALAAATNEVGLLKPFFSNAFDNEKDEQFVIDVLSGSNFSNYSPLHAAATANATESIDFLLSSSFLNDKFISWIKRIIEDKALRGILEDAGDGMAEKIETQKQKEILAKENDESSGGNVTSAEAVIEISTNKMIVAQTVPKRFREPKGMDFTAFDEEDPNTSSLIEAQNKKINLALESAVPSEGQLLCELLTRRGGMQGRNPLQLAVANSNEEAVQMLLEKMDSQILEDVLTAKEIGGRGYTAMHMAVDCEDKDDDEDDSDKNEGFDELDGDSLDVIVQLLCSSAIEQLANPECLLEIPDSANITPIDLAIKRSNLGSIRTILNYFPPTVITTQCLTLAATSGNHQVLHYLISNFDTEGTFPNPNSNPNADDEEKRYGLADLKSDLILAGVRNEMDNPEVVEVLDDFFTVLVEAGGAFIETFDDIGSSPLLETVRSGNYKIATYLMKEKGADTNAVDKDGRNVFHTLFEATGRGGVDVESWWNLFSEVKGRLRERDRFGKTPLHYSCSAGKEGGHTGKFINMFGREAVGLDVPIEGGVDTALHLAVRSKNREATRACIENGSEFDGGGQQPVLWELLRTGDMDFISFFLEDVLIEEVKGEEGGGSLEEEKGNEWHVREDLLIELTSCVDTGGESVLFHLVDGMVGQGEGDEDDDEEMQIGSLPLREAIKNLFSPSQMLHLLNIFLQVAERFEGTKGPRLNICTRRKLDGRSILHLAVANKAFDVVKILVAAAEAAGGALLKREFVEIKDQKKVTAGALAAKTGQTKMGIFLHNAGK</sequence>
<dbReference type="PANTHER" id="PTHR24198">
    <property type="entry name" value="ANKYRIN REPEAT AND PROTEIN KINASE DOMAIN-CONTAINING PROTEIN"/>
    <property type="match status" value="1"/>
</dbReference>
<dbReference type="InterPro" id="IPR036770">
    <property type="entry name" value="Ankyrin_rpt-contain_sf"/>
</dbReference>
<dbReference type="Gene3D" id="1.25.40.20">
    <property type="entry name" value="Ankyrin repeat-containing domain"/>
    <property type="match status" value="5"/>
</dbReference>
<evidence type="ECO:0008006" key="7">
    <source>
        <dbReference type="Google" id="ProtNLM"/>
    </source>
</evidence>
<evidence type="ECO:0000256" key="4">
    <source>
        <dbReference type="SAM" id="MobiDB-lite"/>
    </source>
</evidence>
<dbReference type="EMBL" id="BRYA01000376">
    <property type="protein sequence ID" value="GMI48137.1"/>
    <property type="molecule type" value="Genomic_DNA"/>
</dbReference>
<dbReference type="SUPFAM" id="SSF48403">
    <property type="entry name" value="Ankyrin repeat"/>
    <property type="match status" value="3"/>
</dbReference>